<gene>
    <name evidence="1" type="ORF">DLM86_26100</name>
</gene>
<proteinExistence type="predicted"/>
<keyword evidence="2" id="KW-1185">Reference proteome</keyword>
<comment type="caution">
    <text evidence="1">The sequence shown here is derived from an EMBL/GenBank/DDBJ whole genome shotgun (WGS) entry which is preliminary data.</text>
</comment>
<protein>
    <submittedName>
        <fullName evidence="1">Uncharacterized protein</fullName>
    </submittedName>
</protein>
<dbReference type="AlphaFoldDB" id="A0A2V5K0J2"/>
<sequence length="201" mass="22816">MNIWANVAKNKVQDITQLIVGEGVTEGKFTQGEAKPDAYVNAVSFFLPSEKTSVSNSIKNIDMFPYTLSLSKVGTSALIGQTTSNVKISFDYELEKDSRYEVNPDEYKMVIEMEDLQGLAKLTKTLDFEKQNQGQNGNTNNNESETILKVGKNKMEFTVTDTDFIYKAQSLKKYKLNIYHQFQGEKKLIASKELDWFVYAD</sequence>
<name>A0A2V5K0J2_9BACL</name>
<dbReference type="EMBL" id="QJVJ01000014">
    <property type="protein sequence ID" value="PYI51164.1"/>
    <property type="molecule type" value="Genomic_DNA"/>
</dbReference>
<accession>A0A2V5K0J2</accession>
<dbReference type="Proteomes" id="UP000247476">
    <property type="component" value="Unassembled WGS sequence"/>
</dbReference>
<reference evidence="1 2" key="1">
    <citation type="submission" date="2018-05" db="EMBL/GenBank/DDBJ databases">
        <title>Paenibacillus flagellatus sp. nov., isolated from selenium mineral soil.</title>
        <authorList>
            <person name="Dai X."/>
        </authorList>
    </citation>
    <scope>NUCLEOTIDE SEQUENCE [LARGE SCALE GENOMIC DNA]</scope>
    <source>
        <strain evidence="1 2">DXL2</strain>
    </source>
</reference>
<evidence type="ECO:0000313" key="1">
    <source>
        <dbReference type="EMBL" id="PYI51164.1"/>
    </source>
</evidence>
<organism evidence="1 2">
    <name type="scientific">Paenibacillus flagellatus</name>
    <dbReference type="NCBI Taxonomy" id="2211139"/>
    <lineage>
        <taxon>Bacteria</taxon>
        <taxon>Bacillati</taxon>
        <taxon>Bacillota</taxon>
        <taxon>Bacilli</taxon>
        <taxon>Bacillales</taxon>
        <taxon>Paenibacillaceae</taxon>
        <taxon>Paenibacillus</taxon>
    </lineage>
</organism>
<evidence type="ECO:0000313" key="2">
    <source>
        <dbReference type="Proteomes" id="UP000247476"/>
    </source>
</evidence>